<sequence length="242" mass="26645">MSLPSYPGLFVSVERQCADRNPMPELRLFDGSRGAGVPVVLEQARQLLYDRSAAPATRTALWHQIAERARLDADRSEWPSAVVWLGLPGLRRTAFKITDCFRAEREDVEAELVTCYLEALAEVGAYSSDPGGQVLRSACSRAWTLWRKARPELAVENVEGAGSLPIRTDTDGLWQADYDPPARQTGLSASLRITVPAHRAEGVRMGALAQVWGLADTAVGTRYSRRGRQVGTISLRRVGRND</sequence>
<evidence type="ECO:0000313" key="2">
    <source>
        <dbReference type="Proteomes" id="UP001142374"/>
    </source>
</evidence>
<evidence type="ECO:0000313" key="1">
    <source>
        <dbReference type="EMBL" id="MCQ8773318.1"/>
    </source>
</evidence>
<keyword evidence="2" id="KW-1185">Reference proteome</keyword>
<dbReference type="EMBL" id="JANIID010000029">
    <property type="protein sequence ID" value="MCQ8773318.1"/>
    <property type="molecule type" value="Genomic_DNA"/>
</dbReference>
<dbReference type="RefSeq" id="WP_168094316.1">
    <property type="nucleotide sequence ID" value="NZ_JAATER010000237.1"/>
</dbReference>
<organism evidence="1 2">
    <name type="scientific">Streptomyces telluris</name>
    <dbReference type="NCBI Taxonomy" id="2720021"/>
    <lineage>
        <taxon>Bacteria</taxon>
        <taxon>Bacillati</taxon>
        <taxon>Actinomycetota</taxon>
        <taxon>Actinomycetes</taxon>
        <taxon>Kitasatosporales</taxon>
        <taxon>Streptomycetaceae</taxon>
        <taxon>Streptomyces</taxon>
    </lineage>
</organism>
<comment type="caution">
    <text evidence="1">The sequence shown here is derived from an EMBL/GenBank/DDBJ whole genome shotgun (WGS) entry which is preliminary data.</text>
</comment>
<protein>
    <submittedName>
        <fullName evidence="1">Uncharacterized protein</fullName>
    </submittedName>
</protein>
<dbReference type="AlphaFoldDB" id="A0A9X2LLD9"/>
<name>A0A9X2LLD9_9ACTN</name>
<dbReference type="Proteomes" id="UP001142374">
    <property type="component" value="Unassembled WGS sequence"/>
</dbReference>
<proteinExistence type="predicted"/>
<accession>A0A9X2LLD9</accession>
<gene>
    <name evidence="1" type="ORF">NQU55_26685</name>
</gene>
<reference evidence="1" key="1">
    <citation type="submission" date="2022-06" db="EMBL/GenBank/DDBJ databases">
        <title>WGS of actinobacteria.</title>
        <authorList>
            <person name="Thawai C."/>
        </authorList>
    </citation>
    <scope>NUCLEOTIDE SEQUENCE</scope>
    <source>
        <strain evidence="1">AA8</strain>
    </source>
</reference>